<feature type="chain" id="PRO_5003555705" evidence="1">
    <location>
        <begin position="18"/>
        <end position="67"/>
    </location>
</feature>
<evidence type="ECO:0000313" key="2">
    <source>
        <dbReference type="EMBL" id="CCF36727.1"/>
    </source>
</evidence>
<reference evidence="3" key="1">
    <citation type="journal article" date="2012" name="Nat. Genet.">
        <title>Lifestyle transitions in plant pathogenic Colletotrichum fungi deciphered by genome and transcriptome analyses.</title>
        <authorList>
            <person name="O'Connell R.J."/>
            <person name="Thon M.R."/>
            <person name="Hacquard S."/>
            <person name="Amyotte S.G."/>
            <person name="Kleemann J."/>
            <person name="Torres M.F."/>
            <person name="Damm U."/>
            <person name="Buiate E.A."/>
            <person name="Epstein L."/>
            <person name="Alkan N."/>
            <person name="Altmueller J."/>
            <person name="Alvarado-Balderrama L."/>
            <person name="Bauser C.A."/>
            <person name="Becker C."/>
            <person name="Birren B.W."/>
            <person name="Chen Z."/>
            <person name="Choi J."/>
            <person name="Crouch J.A."/>
            <person name="Duvick J.P."/>
            <person name="Farman M.A."/>
            <person name="Gan P."/>
            <person name="Heiman D."/>
            <person name="Henrissat B."/>
            <person name="Howard R.J."/>
            <person name="Kabbage M."/>
            <person name="Koch C."/>
            <person name="Kracher B."/>
            <person name="Kubo Y."/>
            <person name="Law A.D."/>
            <person name="Lebrun M.-H."/>
            <person name="Lee Y.-H."/>
            <person name="Miyara I."/>
            <person name="Moore N."/>
            <person name="Neumann U."/>
            <person name="Nordstroem K."/>
            <person name="Panaccione D.G."/>
            <person name="Panstruga R."/>
            <person name="Place M."/>
            <person name="Proctor R.H."/>
            <person name="Prusky D."/>
            <person name="Rech G."/>
            <person name="Reinhardt R."/>
            <person name="Rollins J.A."/>
            <person name="Rounsley S."/>
            <person name="Schardl C.L."/>
            <person name="Schwartz D.C."/>
            <person name="Shenoy N."/>
            <person name="Shirasu K."/>
            <person name="Sikhakolli U.R."/>
            <person name="Stueber K."/>
            <person name="Sukno S.A."/>
            <person name="Sweigard J.A."/>
            <person name="Takano Y."/>
            <person name="Takahara H."/>
            <person name="Trail F."/>
            <person name="van der Does H.C."/>
            <person name="Voll L.M."/>
            <person name="Will I."/>
            <person name="Young S."/>
            <person name="Zeng Q."/>
            <person name="Zhang J."/>
            <person name="Zhou S."/>
            <person name="Dickman M.B."/>
            <person name="Schulze-Lefert P."/>
            <person name="Ver Loren van Themaat E."/>
            <person name="Ma L.-J."/>
            <person name="Vaillancourt L.J."/>
        </authorList>
    </citation>
    <scope>NUCLEOTIDE SEQUENCE [LARGE SCALE GENOMIC DNA]</scope>
    <source>
        <strain evidence="3">IMI 349063</strain>
    </source>
</reference>
<feature type="signal peptide" evidence="1">
    <location>
        <begin position="1"/>
        <end position="17"/>
    </location>
</feature>
<sequence>MVFASLLWAFEIVPVEEVDTMAMDVAGFMTAPSGFRFGIRPRGPWVEETLIPGSFGERFAVPVDFYL</sequence>
<accession>H1V924</accession>
<dbReference type="Proteomes" id="UP000007174">
    <property type="component" value="Unassembled WGS sequence"/>
</dbReference>
<evidence type="ECO:0000313" key="3">
    <source>
        <dbReference type="Proteomes" id="UP000007174"/>
    </source>
</evidence>
<dbReference type="EMBL" id="CACQ02002118">
    <property type="protein sequence ID" value="CCF36727.1"/>
    <property type="molecule type" value="Genomic_DNA"/>
</dbReference>
<organism evidence="2 3">
    <name type="scientific">Colletotrichum higginsianum (strain IMI 349063)</name>
    <name type="common">Crucifer anthracnose fungus</name>
    <dbReference type="NCBI Taxonomy" id="759273"/>
    <lineage>
        <taxon>Eukaryota</taxon>
        <taxon>Fungi</taxon>
        <taxon>Dikarya</taxon>
        <taxon>Ascomycota</taxon>
        <taxon>Pezizomycotina</taxon>
        <taxon>Sordariomycetes</taxon>
        <taxon>Hypocreomycetidae</taxon>
        <taxon>Glomerellales</taxon>
        <taxon>Glomerellaceae</taxon>
        <taxon>Colletotrichum</taxon>
        <taxon>Colletotrichum destructivum species complex</taxon>
    </lineage>
</organism>
<protein>
    <submittedName>
        <fullName evidence="2">Uncharacterized protein</fullName>
    </submittedName>
</protein>
<dbReference type="STRING" id="759273.H1V924"/>
<proteinExistence type="predicted"/>
<keyword evidence="1" id="KW-0732">Signal</keyword>
<dbReference type="HOGENOM" id="CLU_2812198_0_0_1"/>
<gene>
    <name evidence="2" type="ORF">CH063_08229</name>
</gene>
<dbReference type="AlphaFoldDB" id="H1V924"/>
<name>H1V924_COLHI</name>
<evidence type="ECO:0000256" key="1">
    <source>
        <dbReference type="SAM" id="SignalP"/>
    </source>
</evidence>